<accession>A0A699GMJ7</accession>
<evidence type="ECO:0000313" key="2">
    <source>
        <dbReference type="EMBL" id="GEV05741.1"/>
    </source>
</evidence>
<evidence type="ECO:0000256" key="1">
    <source>
        <dbReference type="SAM" id="MobiDB-lite"/>
    </source>
</evidence>
<proteinExistence type="predicted"/>
<dbReference type="AlphaFoldDB" id="A0A699GMJ7"/>
<feature type="region of interest" description="Disordered" evidence="1">
    <location>
        <begin position="146"/>
        <end position="174"/>
    </location>
</feature>
<gene>
    <name evidence="2" type="ORF">Tci_077718</name>
</gene>
<dbReference type="EMBL" id="BKCJ010013641">
    <property type="protein sequence ID" value="GEV05741.1"/>
    <property type="molecule type" value="Genomic_DNA"/>
</dbReference>
<comment type="caution">
    <text evidence="2">The sequence shown here is derived from an EMBL/GenBank/DDBJ whole genome shotgun (WGS) entry which is preliminary data.</text>
</comment>
<reference evidence="2" key="1">
    <citation type="journal article" date="2019" name="Sci. Rep.">
        <title>Draft genome of Tanacetum cinerariifolium, the natural source of mosquito coil.</title>
        <authorList>
            <person name="Yamashiro T."/>
            <person name="Shiraishi A."/>
            <person name="Satake H."/>
            <person name="Nakayama K."/>
        </authorList>
    </citation>
    <scope>NUCLEOTIDE SEQUENCE</scope>
</reference>
<protein>
    <submittedName>
        <fullName evidence="2">Putative ribonuclease H-like domain-containing protein</fullName>
    </submittedName>
</protein>
<organism evidence="2">
    <name type="scientific">Tanacetum cinerariifolium</name>
    <name type="common">Dalmatian daisy</name>
    <name type="synonym">Chrysanthemum cinerariifolium</name>
    <dbReference type="NCBI Taxonomy" id="118510"/>
    <lineage>
        <taxon>Eukaryota</taxon>
        <taxon>Viridiplantae</taxon>
        <taxon>Streptophyta</taxon>
        <taxon>Embryophyta</taxon>
        <taxon>Tracheophyta</taxon>
        <taxon>Spermatophyta</taxon>
        <taxon>Magnoliopsida</taxon>
        <taxon>eudicotyledons</taxon>
        <taxon>Gunneridae</taxon>
        <taxon>Pentapetalae</taxon>
        <taxon>asterids</taxon>
        <taxon>campanulids</taxon>
        <taxon>Asterales</taxon>
        <taxon>Asteraceae</taxon>
        <taxon>Asteroideae</taxon>
        <taxon>Anthemideae</taxon>
        <taxon>Anthemidinae</taxon>
        <taxon>Tanacetum</taxon>
    </lineage>
</organism>
<name>A0A699GMJ7_TANCI</name>
<sequence>MLYEWNTHVVVWRNKFDLDKISIDDLYNNFKIVEQEVKRHASPSLSSGSQNMAFVLTLSTSNNDDVSTVFGVSTASAQVSTANLSDATVHAFLANQTNGGKRFFQKTGKNITINGSDIAGYDKAKVECFNCHKMGAFCKRMQSAKESGKQNHKSRNHNKDSECGRYIFQSNGGN</sequence>